<reference evidence="2 3" key="1">
    <citation type="submission" date="2018-06" db="EMBL/GenBank/DDBJ databases">
        <title>Sphaerisporangium craniellae sp. nov., isolated from a marine sponge in the South China Sea.</title>
        <authorList>
            <person name="Li L."/>
        </authorList>
    </citation>
    <scope>NUCLEOTIDE SEQUENCE [LARGE SCALE GENOMIC DNA]</scope>
    <source>
        <strain evidence="2 3">CCTCC AA 208026</strain>
    </source>
</reference>
<keyword evidence="3" id="KW-1185">Reference proteome</keyword>
<dbReference type="OrthoDB" id="3425831at2"/>
<gene>
    <name evidence="2" type="ORF">DQ384_21860</name>
</gene>
<evidence type="ECO:0000256" key="1">
    <source>
        <dbReference type="SAM" id="MobiDB-lite"/>
    </source>
</evidence>
<accession>A0A367FFD4</accession>
<protein>
    <submittedName>
        <fullName evidence="2">Uncharacterized protein</fullName>
    </submittedName>
</protein>
<evidence type="ECO:0000313" key="2">
    <source>
        <dbReference type="EMBL" id="RCG29001.1"/>
    </source>
</evidence>
<evidence type="ECO:0000313" key="3">
    <source>
        <dbReference type="Proteomes" id="UP000253094"/>
    </source>
</evidence>
<feature type="compositionally biased region" description="Polar residues" evidence="1">
    <location>
        <begin position="44"/>
        <end position="55"/>
    </location>
</feature>
<dbReference type="Proteomes" id="UP000253094">
    <property type="component" value="Unassembled WGS sequence"/>
</dbReference>
<proteinExistence type="predicted"/>
<name>A0A367FFD4_9ACTN</name>
<dbReference type="AlphaFoldDB" id="A0A367FFD4"/>
<dbReference type="EMBL" id="QOIL01000012">
    <property type="protein sequence ID" value="RCG29001.1"/>
    <property type="molecule type" value="Genomic_DNA"/>
</dbReference>
<feature type="region of interest" description="Disordered" evidence="1">
    <location>
        <begin position="35"/>
        <end position="56"/>
    </location>
</feature>
<comment type="caution">
    <text evidence="2">The sequence shown here is derived from an EMBL/GenBank/DDBJ whole genome shotgun (WGS) entry which is preliminary data.</text>
</comment>
<sequence length="169" mass="18939">MTRWLICSLTTGGPQMIPPREYTLVRFPFAAESYDPDKLHPAQQPDTGRTVTSSDPRAGLIWPRHDAWAHLAAMMVWQDIADLDAADRPTHVRHRFVRDPLNLVTGYDSTATSDHRPRPAGTGGTCRTKTWPIFVHPGTPLGYLVYHDAALPMRLESAEFKVSYTMEAA</sequence>
<dbReference type="RefSeq" id="WP_114030722.1">
    <property type="nucleotide sequence ID" value="NZ_QOIL01000012.1"/>
</dbReference>
<organism evidence="2 3">
    <name type="scientific">Sphaerisporangium album</name>
    <dbReference type="NCBI Taxonomy" id="509200"/>
    <lineage>
        <taxon>Bacteria</taxon>
        <taxon>Bacillati</taxon>
        <taxon>Actinomycetota</taxon>
        <taxon>Actinomycetes</taxon>
        <taxon>Streptosporangiales</taxon>
        <taxon>Streptosporangiaceae</taxon>
        <taxon>Sphaerisporangium</taxon>
    </lineage>
</organism>